<dbReference type="AlphaFoldDB" id="A0A151CG76"/>
<reference evidence="2 3" key="1">
    <citation type="submission" date="2015-11" db="EMBL/GenBank/DDBJ databases">
        <title>Draft genome of Sulfurovum riftiae 1812E, a member of the Epsilonproteobacteria isolated from the tube of the deep-sea hydrothermal vent tubewom Riftia pachyptila.</title>
        <authorList>
            <person name="Vetriani C."/>
            <person name="Giovannelli D."/>
        </authorList>
    </citation>
    <scope>NUCLEOTIDE SEQUENCE [LARGE SCALE GENOMIC DNA]</scope>
    <source>
        <strain evidence="2 3">1812E</strain>
    </source>
</reference>
<gene>
    <name evidence="2" type="ORF">AS592_06980</name>
</gene>
<dbReference type="STRING" id="1630136.AS592_06980"/>
<dbReference type="OrthoDB" id="5373006at2"/>
<protein>
    <recommendedName>
        <fullName evidence="4">Cytochrome C</fullName>
    </recommendedName>
</protein>
<keyword evidence="3" id="KW-1185">Reference proteome</keyword>
<sequence length="117" mass="13569">MKKTIATLLIVNGLFTLSYAAERYDTRAFRIVTKLCTPCHGTPFYMAKQLDSDDWEYFFDNEKKMMDIHKKKPKGMASLKNKLFQKHKKRLKKFFIKSSKDSGAVHGCDANFCGTHH</sequence>
<dbReference type="EMBL" id="LNKT01000023">
    <property type="protein sequence ID" value="KYJ86540.1"/>
    <property type="molecule type" value="Genomic_DNA"/>
</dbReference>
<accession>A0A151CG76</accession>
<evidence type="ECO:0000313" key="3">
    <source>
        <dbReference type="Proteomes" id="UP000075359"/>
    </source>
</evidence>
<feature type="signal peptide" evidence="1">
    <location>
        <begin position="1"/>
        <end position="20"/>
    </location>
</feature>
<evidence type="ECO:0000256" key="1">
    <source>
        <dbReference type="SAM" id="SignalP"/>
    </source>
</evidence>
<evidence type="ECO:0008006" key="4">
    <source>
        <dbReference type="Google" id="ProtNLM"/>
    </source>
</evidence>
<comment type="caution">
    <text evidence="2">The sequence shown here is derived from an EMBL/GenBank/DDBJ whole genome shotgun (WGS) entry which is preliminary data.</text>
</comment>
<keyword evidence="1" id="KW-0732">Signal</keyword>
<dbReference type="RefSeq" id="WP_067330851.1">
    <property type="nucleotide sequence ID" value="NZ_LNKT01000023.1"/>
</dbReference>
<proteinExistence type="predicted"/>
<feature type="chain" id="PRO_5007578463" description="Cytochrome C" evidence="1">
    <location>
        <begin position="21"/>
        <end position="117"/>
    </location>
</feature>
<evidence type="ECO:0000313" key="2">
    <source>
        <dbReference type="EMBL" id="KYJ86540.1"/>
    </source>
</evidence>
<organism evidence="2 3">
    <name type="scientific">Sulfurovum riftiae</name>
    <dbReference type="NCBI Taxonomy" id="1630136"/>
    <lineage>
        <taxon>Bacteria</taxon>
        <taxon>Pseudomonadati</taxon>
        <taxon>Campylobacterota</taxon>
        <taxon>Epsilonproteobacteria</taxon>
        <taxon>Campylobacterales</taxon>
        <taxon>Sulfurovaceae</taxon>
        <taxon>Sulfurovum</taxon>
    </lineage>
</organism>
<name>A0A151CG76_9BACT</name>
<dbReference type="Proteomes" id="UP000075359">
    <property type="component" value="Unassembled WGS sequence"/>
</dbReference>